<protein>
    <submittedName>
        <fullName evidence="3">Uncharacterized protein</fullName>
    </submittedName>
</protein>
<dbReference type="AlphaFoldDB" id="A0A914H3D7"/>
<accession>A0A914H3D7</accession>
<name>A0A914H3D7_GLORO</name>
<feature type="region of interest" description="Disordered" evidence="1">
    <location>
        <begin position="1"/>
        <end position="59"/>
    </location>
</feature>
<reference evidence="3" key="1">
    <citation type="submission" date="2022-11" db="UniProtKB">
        <authorList>
            <consortium name="WormBaseParasite"/>
        </authorList>
    </citation>
    <scope>IDENTIFICATION</scope>
</reference>
<evidence type="ECO:0000256" key="1">
    <source>
        <dbReference type="SAM" id="MobiDB-lite"/>
    </source>
</evidence>
<dbReference type="WBParaSite" id="Gr19_v10_g13626.t1">
    <property type="protein sequence ID" value="Gr19_v10_g13626.t1"/>
    <property type="gene ID" value="Gr19_v10_g13626"/>
</dbReference>
<organism evidence="2 3">
    <name type="scientific">Globodera rostochiensis</name>
    <name type="common">Golden nematode worm</name>
    <name type="synonym">Heterodera rostochiensis</name>
    <dbReference type="NCBI Taxonomy" id="31243"/>
    <lineage>
        <taxon>Eukaryota</taxon>
        <taxon>Metazoa</taxon>
        <taxon>Ecdysozoa</taxon>
        <taxon>Nematoda</taxon>
        <taxon>Chromadorea</taxon>
        <taxon>Rhabditida</taxon>
        <taxon>Tylenchina</taxon>
        <taxon>Tylenchomorpha</taxon>
        <taxon>Tylenchoidea</taxon>
        <taxon>Heteroderidae</taxon>
        <taxon>Heteroderinae</taxon>
        <taxon>Globodera</taxon>
    </lineage>
</organism>
<proteinExistence type="predicted"/>
<sequence>MREWCSPESLSEPCIGRRRTPPTPDDLKPFMRPPWDKTDFPSTQIEPIDEKTDDPLDDGNDVLVTKQQAQTEYDHFMEACSKCRDSLKMEKEKRRQKRQFLIGICTN</sequence>
<feature type="compositionally biased region" description="Basic and acidic residues" evidence="1">
    <location>
        <begin position="25"/>
        <end position="39"/>
    </location>
</feature>
<evidence type="ECO:0000313" key="3">
    <source>
        <dbReference type="WBParaSite" id="Gr19_v10_g13626.t1"/>
    </source>
</evidence>
<evidence type="ECO:0000313" key="2">
    <source>
        <dbReference type="Proteomes" id="UP000887572"/>
    </source>
</evidence>
<keyword evidence="2" id="KW-1185">Reference proteome</keyword>
<dbReference type="Proteomes" id="UP000887572">
    <property type="component" value="Unplaced"/>
</dbReference>